<keyword evidence="3" id="KW-1185">Reference proteome</keyword>
<gene>
    <name evidence="2" type="ORF">MQH31_09120</name>
</gene>
<name>A0AA41UFD0_9MICO</name>
<reference evidence="2" key="1">
    <citation type="submission" date="2022-03" db="EMBL/GenBank/DDBJ databases">
        <title>Cryobacterium sp. nov. strain ZS14-85, isolated from Antarctic soil.</title>
        <authorList>
            <person name="Li J."/>
            <person name="Niu G."/>
        </authorList>
    </citation>
    <scope>NUCLEOTIDE SEQUENCE</scope>
    <source>
        <strain evidence="2">ZS14-85</strain>
    </source>
</reference>
<comment type="caution">
    <text evidence="2">The sequence shown here is derived from an EMBL/GenBank/DDBJ whole genome shotgun (WGS) entry which is preliminary data.</text>
</comment>
<organism evidence="2 3">
    <name type="scientific">Cryobacterium zhongshanensis</name>
    <dbReference type="NCBI Taxonomy" id="2928153"/>
    <lineage>
        <taxon>Bacteria</taxon>
        <taxon>Bacillati</taxon>
        <taxon>Actinomycetota</taxon>
        <taxon>Actinomycetes</taxon>
        <taxon>Micrococcales</taxon>
        <taxon>Microbacteriaceae</taxon>
        <taxon>Cryobacterium</taxon>
    </lineage>
</organism>
<feature type="transmembrane region" description="Helical" evidence="1">
    <location>
        <begin position="69"/>
        <end position="91"/>
    </location>
</feature>
<accession>A0AA41UFD0</accession>
<evidence type="ECO:0000256" key="1">
    <source>
        <dbReference type="SAM" id="Phobius"/>
    </source>
</evidence>
<keyword evidence="1" id="KW-1133">Transmembrane helix</keyword>
<dbReference type="Proteomes" id="UP001165341">
    <property type="component" value="Unassembled WGS sequence"/>
</dbReference>
<sequence length="132" mass="13596">MSATEQPGNDIAAVPATPEILVGQAAATVRRSPRYFNFMIVGAVLGAVTALILTVGFPQTAEFGLLQVFGFLLLVGVVVGLALGAVVAIVIDRFTRRSARAVVVDRLGVYGASGENAPSEADDPPTSSTNPL</sequence>
<dbReference type="RefSeq" id="WP_243011778.1">
    <property type="nucleotide sequence ID" value="NZ_JALGAR010000002.1"/>
</dbReference>
<evidence type="ECO:0008006" key="4">
    <source>
        <dbReference type="Google" id="ProtNLM"/>
    </source>
</evidence>
<dbReference type="EMBL" id="JALGAR010000002">
    <property type="protein sequence ID" value="MCI4657967.1"/>
    <property type="molecule type" value="Genomic_DNA"/>
</dbReference>
<evidence type="ECO:0000313" key="3">
    <source>
        <dbReference type="Proteomes" id="UP001165341"/>
    </source>
</evidence>
<protein>
    <recommendedName>
        <fullName evidence="4">Potassium transporter Trk</fullName>
    </recommendedName>
</protein>
<keyword evidence="1" id="KW-0812">Transmembrane</keyword>
<dbReference type="AlphaFoldDB" id="A0AA41UFD0"/>
<evidence type="ECO:0000313" key="2">
    <source>
        <dbReference type="EMBL" id="MCI4657967.1"/>
    </source>
</evidence>
<keyword evidence="1" id="KW-0472">Membrane</keyword>
<feature type="transmembrane region" description="Helical" evidence="1">
    <location>
        <begin position="35"/>
        <end position="57"/>
    </location>
</feature>
<proteinExistence type="predicted"/>